<gene>
    <name evidence="1" type="ordered locus">Ctu_14950</name>
</gene>
<name>C9Y048_CROTZ</name>
<proteinExistence type="predicted"/>
<dbReference type="HOGENOM" id="CLU_3348616_0_0_6"/>
<evidence type="ECO:0000313" key="2">
    <source>
        <dbReference type="Proteomes" id="UP000002069"/>
    </source>
</evidence>
<reference evidence="1 2" key="1">
    <citation type="journal article" date="2010" name="J. Bacteriol.">
        <title>Complete Genome Sequence of Cronobacter turicensis LMG 23827, a foodborne pathogen causing deaths in neonates.</title>
        <authorList>
            <person name="Stephan R."/>
            <person name="Lehner A."/>
            <person name="Tischler P."/>
            <person name="Rattei T."/>
        </authorList>
    </citation>
    <scope>NUCLEOTIDE SEQUENCE [LARGE SCALE GENOMIC DNA]</scope>
    <source>
        <strain evidence="2">DSM 18703 / CCUG 55852 / LMG 23827 / z3032</strain>
    </source>
</reference>
<accession>C9Y048</accession>
<dbReference type="EMBL" id="FN543093">
    <property type="protein sequence ID" value="CBA29600.1"/>
    <property type="molecule type" value="Genomic_DNA"/>
</dbReference>
<sequence>MDLTLPVMLALPARFCRGDKQAQRYDGHFARKTLLNG</sequence>
<protein>
    <submittedName>
        <fullName evidence="1">Uncharacterized protein</fullName>
    </submittedName>
</protein>
<keyword evidence="2" id="KW-1185">Reference proteome</keyword>
<dbReference type="AlphaFoldDB" id="C9Y048"/>
<evidence type="ECO:0000313" key="1">
    <source>
        <dbReference type="EMBL" id="CBA29600.1"/>
    </source>
</evidence>
<dbReference type="Proteomes" id="UP000002069">
    <property type="component" value="Chromosome"/>
</dbReference>
<reference evidence="2" key="2">
    <citation type="journal article" date="2011" name="J. Bacteriol.">
        <title>Complete genome sequence of Cronobacter turicensis LMG 23827, a food-borne pathogen causing deaths in neonates.</title>
        <authorList>
            <person name="Stephan R."/>
            <person name="Lehner A."/>
            <person name="Tischler P."/>
            <person name="Rattei T."/>
        </authorList>
    </citation>
    <scope>NUCLEOTIDE SEQUENCE [LARGE SCALE GENOMIC DNA]</scope>
    <source>
        <strain evidence="2">DSM 18703 / CCUG 55852 / LMG 23827 / z3032</strain>
    </source>
</reference>
<dbReference type="KEGG" id="ctu:CTU_14950"/>
<organism evidence="1 2">
    <name type="scientific">Cronobacter turicensis (strain DSM 18703 / CCUG 55852 / LMG 23827 / z3032)</name>
    <dbReference type="NCBI Taxonomy" id="693216"/>
    <lineage>
        <taxon>Bacteria</taxon>
        <taxon>Pseudomonadati</taxon>
        <taxon>Pseudomonadota</taxon>
        <taxon>Gammaproteobacteria</taxon>
        <taxon>Enterobacterales</taxon>
        <taxon>Enterobacteriaceae</taxon>
        <taxon>Cronobacter</taxon>
    </lineage>
</organism>